<evidence type="ECO:0000256" key="5">
    <source>
        <dbReference type="SAM" id="MobiDB-lite"/>
    </source>
</evidence>
<feature type="region of interest" description="Disordered" evidence="5">
    <location>
        <begin position="69"/>
        <end position="145"/>
    </location>
</feature>
<dbReference type="Pfam" id="PF00172">
    <property type="entry name" value="Zn_clus"/>
    <property type="match status" value="1"/>
</dbReference>
<keyword evidence="4" id="KW-0539">Nucleus</keyword>
<evidence type="ECO:0000256" key="1">
    <source>
        <dbReference type="ARBA" id="ARBA00023015"/>
    </source>
</evidence>
<comment type="caution">
    <text evidence="7">The sequence shown here is derived from an EMBL/GenBank/DDBJ whole genome shotgun (WGS) entry which is preliminary data.</text>
</comment>
<dbReference type="GO" id="GO:0005634">
    <property type="term" value="C:nucleus"/>
    <property type="evidence" value="ECO:0007669"/>
    <property type="project" value="TreeGrafter"/>
</dbReference>
<organism evidence="7 8">
    <name type="scientific">Helicocarpus griseus UAMH5409</name>
    <dbReference type="NCBI Taxonomy" id="1447875"/>
    <lineage>
        <taxon>Eukaryota</taxon>
        <taxon>Fungi</taxon>
        <taxon>Dikarya</taxon>
        <taxon>Ascomycota</taxon>
        <taxon>Pezizomycotina</taxon>
        <taxon>Eurotiomycetes</taxon>
        <taxon>Eurotiomycetidae</taxon>
        <taxon>Onygenales</taxon>
        <taxon>Ajellomycetaceae</taxon>
        <taxon>Helicocarpus</taxon>
    </lineage>
</organism>
<evidence type="ECO:0000256" key="4">
    <source>
        <dbReference type="ARBA" id="ARBA00023242"/>
    </source>
</evidence>
<dbReference type="OrthoDB" id="4356994at2759"/>
<dbReference type="PANTHER" id="PTHR47424">
    <property type="entry name" value="REGULATORY PROTEIN GAL4"/>
    <property type="match status" value="1"/>
</dbReference>
<dbReference type="SUPFAM" id="SSF57701">
    <property type="entry name" value="Zn2/Cys6 DNA-binding domain"/>
    <property type="match status" value="1"/>
</dbReference>
<keyword evidence="8" id="KW-1185">Reference proteome</keyword>
<evidence type="ECO:0000313" key="8">
    <source>
        <dbReference type="Proteomes" id="UP000223968"/>
    </source>
</evidence>
<dbReference type="CDD" id="cd00067">
    <property type="entry name" value="GAL4"/>
    <property type="match status" value="1"/>
</dbReference>
<dbReference type="Gene3D" id="4.10.240.10">
    <property type="entry name" value="Zn(2)-C6 fungal-type DNA-binding domain"/>
    <property type="match status" value="1"/>
</dbReference>
<dbReference type="GO" id="GO:0000435">
    <property type="term" value="P:positive regulation of transcription from RNA polymerase II promoter by galactose"/>
    <property type="evidence" value="ECO:0007669"/>
    <property type="project" value="TreeGrafter"/>
</dbReference>
<dbReference type="InterPro" id="IPR051127">
    <property type="entry name" value="Fungal_SecMet_Regulators"/>
</dbReference>
<dbReference type="GO" id="GO:0000981">
    <property type="term" value="F:DNA-binding transcription factor activity, RNA polymerase II-specific"/>
    <property type="evidence" value="ECO:0007669"/>
    <property type="project" value="InterPro"/>
</dbReference>
<dbReference type="GO" id="GO:0000978">
    <property type="term" value="F:RNA polymerase II cis-regulatory region sequence-specific DNA binding"/>
    <property type="evidence" value="ECO:0007669"/>
    <property type="project" value="TreeGrafter"/>
</dbReference>
<gene>
    <name evidence="7" type="ORF">AJ79_01019</name>
</gene>
<evidence type="ECO:0000256" key="2">
    <source>
        <dbReference type="ARBA" id="ARBA00023125"/>
    </source>
</evidence>
<protein>
    <recommendedName>
        <fullName evidence="6">Zn(2)-C6 fungal-type domain-containing protein</fullName>
    </recommendedName>
</protein>
<feature type="domain" description="Zn(2)-C6 fungal-type" evidence="6">
    <location>
        <begin position="38"/>
        <end position="68"/>
    </location>
</feature>
<feature type="compositionally biased region" description="Low complexity" evidence="5">
    <location>
        <begin position="90"/>
        <end position="101"/>
    </location>
</feature>
<dbReference type="InterPro" id="IPR001138">
    <property type="entry name" value="Zn2Cys6_DnaBD"/>
</dbReference>
<accession>A0A2B7YAN2</accession>
<keyword evidence="2" id="KW-0238">DNA-binding</keyword>
<dbReference type="SMART" id="SM00066">
    <property type="entry name" value="GAL4"/>
    <property type="match status" value="1"/>
</dbReference>
<evidence type="ECO:0000259" key="6">
    <source>
        <dbReference type="PROSITE" id="PS50048"/>
    </source>
</evidence>
<keyword evidence="1" id="KW-0805">Transcription regulation</keyword>
<dbReference type="PROSITE" id="PS50048">
    <property type="entry name" value="ZN2_CY6_FUNGAL_2"/>
    <property type="match status" value="1"/>
</dbReference>
<dbReference type="InterPro" id="IPR036864">
    <property type="entry name" value="Zn2-C6_fun-type_DNA-bd_sf"/>
</dbReference>
<dbReference type="EMBL" id="PDNB01000009">
    <property type="protein sequence ID" value="PGH17657.1"/>
    <property type="molecule type" value="Genomic_DNA"/>
</dbReference>
<sequence>MFGTLIHGSQDKEQLTFVENTDPESALSRNRRDKRHISCKSCRARKVRCSGQPEGCGRCAAMSIECQYPGRESRQRKRSSGRQSIGAFNTAGTVSSSGASALDNQRKPNQGLIQEQDEYRQQEQMDQRLPGSPPENSNLEGSARTAPEDWLDINNFINPIMMMTPLANINDGINIMNEVGGSSVSGDGDSSNGT</sequence>
<name>A0A2B7YAN2_9EURO</name>
<dbReference type="PANTHER" id="PTHR47424:SF3">
    <property type="entry name" value="REGULATORY PROTEIN GAL4"/>
    <property type="match status" value="1"/>
</dbReference>
<dbReference type="STRING" id="1447875.A0A2B7YAN2"/>
<evidence type="ECO:0000313" key="7">
    <source>
        <dbReference type="EMBL" id="PGH17657.1"/>
    </source>
</evidence>
<proteinExistence type="predicted"/>
<dbReference type="Proteomes" id="UP000223968">
    <property type="component" value="Unassembled WGS sequence"/>
</dbReference>
<dbReference type="AlphaFoldDB" id="A0A2B7YAN2"/>
<dbReference type="PROSITE" id="PS00463">
    <property type="entry name" value="ZN2_CY6_FUNGAL_1"/>
    <property type="match status" value="1"/>
</dbReference>
<feature type="compositionally biased region" description="Basic and acidic residues" evidence="5">
    <location>
        <begin position="117"/>
        <end position="126"/>
    </location>
</feature>
<keyword evidence="3" id="KW-0804">Transcription</keyword>
<reference evidence="7 8" key="1">
    <citation type="submission" date="2017-10" db="EMBL/GenBank/DDBJ databases">
        <title>Comparative genomics in systemic dimorphic fungi from Ajellomycetaceae.</title>
        <authorList>
            <person name="Munoz J.F."/>
            <person name="Mcewen J.G."/>
            <person name="Clay O.K."/>
            <person name="Cuomo C.A."/>
        </authorList>
    </citation>
    <scope>NUCLEOTIDE SEQUENCE [LARGE SCALE GENOMIC DNA]</scope>
    <source>
        <strain evidence="7 8">UAMH5409</strain>
    </source>
</reference>
<evidence type="ECO:0000256" key="3">
    <source>
        <dbReference type="ARBA" id="ARBA00023163"/>
    </source>
</evidence>
<dbReference type="GO" id="GO:0008270">
    <property type="term" value="F:zinc ion binding"/>
    <property type="evidence" value="ECO:0007669"/>
    <property type="project" value="InterPro"/>
</dbReference>